<evidence type="ECO:0000313" key="1">
    <source>
        <dbReference type="EMBL" id="QJA48001.1"/>
    </source>
</evidence>
<protein>
    <submittedName>
        <fullName evidence="1">Uncharacterized protein</fullName>
    </submittedName>
</protein>
<sequence length="88" mass="10401">MGLRKLAKLRDKNKSKVKDQELRNLQLRARIIDQQRLTTKLLENEYQNYLNILAEEYKVEKGAQFMINLESGIIEIKKVEVEDLSPKK</sequence>
<gene>
    <name evidence="1" type="ORF">TM448A00804_0019</name>
    <name evidence="2" type="ORF">TM448B01250_0008</name>
</gene>
<proteinExistence type="predicted"/>
<name>A0A6H1ZKN9_9ZZZZ</name>
<evidence type="ECO:0000313" key="2">
    <source>
        <dbReference type="EMBL" id="QJH98220.1"/>
    </source>
</evidence>
<dbReference type="EMBL" id="MT144067">
    <property type="protein sequence ID" value="QJA48001.1"/>
    <property type="molecule type" value="Genomic_DNA"/>
</dbReference>
<dbReference type="EMBL" id="MT144722">
    <property type="protein sequence ID" value="QJH98220.1"/>
    <property type="molecule type" value="Genomic_DNA"/>
</dbReference>
<organism evidence="1">
    <name type="scientific">viral metagenome</name>
    <dbReference type="NCBI Taxonomy" id="1070528"/>
    <lineage>
        <taxon>unclassified sequences</taxon>
        <taxon>metagenomes</taxon>
        <taxon>organismal metagenomes</taxon>
    </lineage>
</organism>
<accession>A0A6H1ZKN9</accession>
<reference evidence="1" key="1">
    <citation type="submission" date="2020-03" db="EMBL/GenBank/DDBJ databases">
        <title>The deep terrestrial virosphere.</title>
        <authorList>
            <person name="Holmfeldt K."/>
            <person name="Nilsson E."/>
            <person name="Simone D."/>
            <person name="Lopez-Fernandez M."/>
            <person name="Wu X."/>
            <person name="de Brujin I."/>
            <person name="Lundin D."/>
            <person name="Andersson A."/>
            <person name="Bertilsson S."/>
            <person name="Dopson M."/>
        </authorList>
    </citation>
    <scope>NUCLEOTIDE SEQUENCE</scope>
    <source>
        <strain evidence="1">TM448A00804</strain>
        <strain evidence="2">TM448B01250</strain>
    </source>
</reference>
<dbReference type="AlphaFoldDB" id="A0A6H1ZKN9"/>